<gene>
    <name evidence="5" type="ORF">MDOR_27520</name>
</gene>
<evidence type="ECO:0000259" key="4">
    <source>
        <dbReference type="SMART" id="SM00331"/>
    </source>
</evidence>
<keyword evidence="1" id="KW-0378">Hydrolase</keyword>
<dbReference type="KEGG" id="mdr:MDOR_27520"/>
<feature type="region of interest" description="Disordered" evidence="2">
    <location>
        <begin position="285"/>
        <end position="311"/>
    </location>
</feature>
<keyword evidence="3" id="KW-0812">Transmembrane</keyword>
<sequence>MDNLVLQVFELSMVVVFLSLSLSLAVGQERATARRLNESEELFRRIFDTSVAGMVIATRHVTGWKVLRANHSAMAIISGLLVRRLEQEELERAAEVRRALLPGTLPPTPGWSSGAASVPARQVGEDFYDIRVEVPHAVRAVATRAALRTNDPQLSPSAAMSRVAGVVDHDLQRTSAFITLTYVLVDLVTGDFRFADAGHRLCFVVRTGSHHVERAASNGLPIGLDSGWDERHGALQPGDALLLVSNGVMDLWGGTVEQPSDAVAECAPQHGTSPQALVDALCARERGSGPRRRDGRRTAARPDARRSRTSASFARLVEHLRGLREQFVEVGPASPARS</sequence>
<name>A0A7I7VWT5_9MYCO</name>
<feature type="transmembrane region" description="Helical" evidence="3">
    <location>
        <begin position="6"/>
        <end position="26"/>
    </location>
</feature>
<proteinExistence type="predicted"/>
<evidence type="ECO:0000313" key="6">
    <source>
        <dbReference type="Proteomes" id="UP000467201"/>
    </source>
</evidence>
<accession>A0A7I7VWT5</accession>
<evidence type="ECO:0000256" key="3">
    <source>
        <dbReference type="SAM" id="Phobius"/>
    </source>
</evidence>
<dbReference type="SMART" id="SM00331">
    <property type="entry name" value="PP2C_SIG"/>
    <property type="match status" value="1"/>
</dbReference>
<dbReference type="InterPro" id="IPR036457">
    <property type="entry name" value="PPM-type-like_dom_sf"/>
</dbReference>
<dbReference type="PANTHER" id="PTHR43156">
    <property type="entry name" value="STAGE II SPORULATION PROTEIN E-RELATED"/>
    <property type="match status" value="1"/>
</dbReference>
<dbReference type="InterPro" id="IPR001932">
    <property type="entry name" value="PPM-type_phosphatase-like_dom"/>
</dbReference>
<protein>
    <recommendedName>
        <fullName evidence="4">PPM-type phosphatase domain-containing protein</fullName>
    </recommendedName>
</protein>
<dbReference type="EMBL" id="AP022605">
    <property type="protein sequence ID" value="BBZ08583.1"/>
    <property type="molecule type" value="Genomic_DNA"/>
</dbReference>
<organism evidence="5 6">
    <name type="scientific">Mycolicibacterium doricum</name>
    <dbReference type="NCBI Taxonomy" id="126673"/>
    <lineage>
        <taxon>Bacteria</taxon>
        <taxon>Bacillati</taxon>
        <taxon>Actinomycetota</taxon>
        <taxon>Actinomycetes</taxon>
        <taxon>Mycobacteriales</taxon>
        <taxon>Mycobacteriaceae</taxon>
        <taxon>Mycolicibacterium</taxon>
    </lineage>
</organism>
<reference evidence="5 6" key="1">
    <citation type="journal article" date="2019" name="Emerg. Microbes Infect.">
        <title>Comprehensive subspecies identification of 175 nontuberculous mycobacteria species based on 7547 genomic profiles.</title>
        <authorList>
            <person name="Matsumoto Y."/>
            <person name="Kinjo T."/>
            <person name="Motooka D."/>
            <person name="Nabeya D."/>
            <person name="Jung N."/>
            <person name="Uechi K."/>
            <person name="Horii T."/>
            <person name="Iida T."/>
            <person name="Fujita J."/>
            <person name="Nakamura S."/>
        </authorList>
    </citation>
    <scope>NUCLEOTIDE SEQUENCE [LARGE SCALE GENOMIC DNA]</scope>
    <source>
        <strain evidence="5 6">JCM 12405</strain>
    </source>
</reference>
<dbReference type="SUPFAM" id="SSF81606">
    <property type="entry name" value="PP2C-like"/>
    <property type="match status" value="1"/>
</dbReference>
<dbReference type="Gene3D" id="3.60.40.10">
    <property type="entry name" value="PPM-type phosphatase domain"/>
    <property type="match status" value="1"/>
</dbReference>
<dbReference type="Pfam" id="PF07228">
    <property type="entry name" value="SpoIIE"/>
    <property type="match status" value="1"/>
</dbReference>
<dbReference type="GO" id="GO:0016791">
    <property type="term" value="F:phosphatase activity"/>
    <property type="evidence" value="ECO:0007669"/>
    <property type="project" value="TreeGrafter"/>
</dbReference>
<dbReference type="AlphaFoldDB" id="A0A7I7VWT5"/>
<dbReference type="InterPro" id="IPR052016">
    <property type="entry name" value="Bact_Sigma-Reg"/>
</dbReference>
<dbReference type="PANTHER" id="PTHR43156:SF2">
    <property type="entry name" value="STAGE II SPORULATION PROTEIN E"/>
    <property type="match status" value="1"/>
</dbReference>
<dbReference type="RefSeq" id="WP_235849583.1">
    <property type="nucleotide sequence ID" value="NZ_AP022605.1"/>
</dbReference>
<evidence type="ECO:0000313" key="5">
    <source>
        <dbReference type="EMBL" id="BBZ08583.1"/>
    </source>
</evidence>
<evidence type="ECO:0000256" key="2">
    <source>
        <dbReference type="SAM" id="MobiDB-lite"/>
    </source>
</evidence>
<keyword evidence="3" id="KW-1133">Transmembrane helix</keyword>
<feature type="compositionally biased region" description="Basic and acidic residues" evidence="2">
    <location>
        <begin position="285"/>
        <end position="306"/>
    </location>
</feature>
<feature type="domain" description="PPM-type phosphatase" evidence="4">
    <location>
        <begin position="108"/>
        <end position="291"/>
    </location>
</feature>
<keyword evidence="3" id="KW-0472">Membrane</keyword>
<evidence type="ECO:0000256" key="1">
    <source>
        <dbReference type="ARBA" id="ARBA00022801"/>
    </source>
</evidence>
<dbReference type="Proteomes" id="UP000467201">
    <property type="component" value="Chromosome"/>
</dbReference>